<comment type="caution">
    <text evidence="6">The sequence shown here is derived from an EMBL/GenBank/DDBJ whole genome shotgun (WGS) entry which is preliminary data.</text>
</comment>
<reference evidence="6 7" key="1">
    <citation type="submission" date="2010-11" db="EMBL/GenBank/DDBJ databases">
        <authorList>
            <person name="Weinstock G."/>
            <person name="Sodergren E."/>
            <person name="Clifton S."/>
            <person name="Fulton L."/>
            <person name="Fulton B."/>
            <person name="Courtney L."/>
            <person name="Fronick C."/>
            <person name="Harrison M."/>
            <person name="Strong C."/>
            <person name="Farmer C."/>
            <person name="Delahaunty K."/>
            <person name="Markovic C."/>
            <person name="Hall O."/>
            <person name="Minx P."/>
            <person name="Tomlinson C."/>
            <person name="Mitreva M."/>
            <person name="Hou S."/>
            <person name="Chen J."/>
            <person name="Wollam A."/>
            <person name="Pepin K.H."/>
            <person name="Johnson M."/>
            <person name="Bhonagiri V."/>
            <person name="Zhang X."/>
            <person name="Suruliraj S."/>
            <person name="Warren W."/>
            <person name="Chinwalla A."/>
            <person name="Mardis E.R."/>
            <person name="Wilson R.K."/>
        </authorList>
    </citation>
    <scope>NUCLEOTIDE SEQUENCE [LARGE SCALE GENOMIC DNA]</scope>
    <source>
        <strain evidence="6 7">F0211</strain>
    </source>
</reference>
<dbReference type="InterPro" id="IPR027417">
    <property type="entry name" value="P-loop_NTPase"/>
</dbReference>
<feature type="binding site" evidence="3">
    <location>
        <position position="183"/>
    </location>
    <ligand>
        <name>substrate</name>
    </ligand>
</feature>
<dbReference type="CDD" id="cd01673">
    <property type="entry name" value="dNK"/>
    <property type="match status" value="1"/>
</dbReference>
<feature type="active site" description="Proton acceptor" evidence="2">
    <location>
        <position position="112"/>
    </location>
</feature>
<dbReference type="eggNOG" id="COG1428">
    <property type="taxonomic scope" value="Bacteria"/>
</dbReference>
<evidence type="ECO:0000256" key="2">
    <source>
        <dbReference type="PIRSR" id="PIRSR000705-1"/>
    </source>
</evidence>
<evidence type="ECO:0000259" key="5">
    <source>
        <dbReference type="Pfam" id="PF01712"/>
    </source>
</evidence>
<dbReference type="Proteomes" id="UP000002973">
    <property type="component" value="Unassembled WGS sequence"/>
</dbReference>
<feature type="binding site" evidence="3">
    <location>
        <position position="113"/>
    </location>
    <ligand>
        <name>substrate</name>
    </ligand>
</feature>
<dbReference type="SUPFAM" id="SSF52540">
    <property type="entry name" value="P-loop containing nucleoside triphosphate hydrolases"/>
    <property type="match status" value="1"/>
</dbReference>
<evidence type="ECO:0000313" key="7">
    <source>
        <dbReference type="Proteomes" id="UP000002973"/>
    </source>
</evidence>
<dbReference type="PIRSF" id="PIRSF000705">
    <property type="entry name" value="DNK"/>
    <property type="match status" value="1"/>
</dbReference>
<dbReference type="Gene3D" id="3.40.50.300">
    <property type="entry name" value="P-loop containing nucleotide triphosphate hydrolases"/>
    <property type="match status" value="1"/>
</dbReference>
<dbReference type="EMBL" id="AECT01000014">
    <property type="protein sequence ID" value="EFU22565.1"/>
    <property type="molecule type" value="Genomic_DNA"/>
</dbReference>
<dbReference type="GO" id="GO:0005737">
    <property type="term" value="C:cytoplasm"/>
    <property type="evidence" value="ECO:0007669"/>
    <property type="project" value="TreeGrafter"/>
</dbReference>
<dbReference type="GO" id="GO:0005524">
    <property type="term" value="F:ATP binding"/>
    <property type="evidence" value="ECO:0007669"/>
    <property type="project" value="UniProtKB-KW"/>
</dbReference>
<dbReference type="PANTHER" id="PTHR10513:SF35">
    <property type="entry name" value="DEOXYADENOSINE KINASE"/>
    <property type="match status" value="1"/>
</dbReference>
<dbReference type="InterPro" id="IPR031314">
    <property type="entry name" value="DNK_dom"/>
</dbReference>
<organism evidence="6 7">
    <name type="scientific">Streptococcus anginosus F0211</name>
    <dbReference type="NCBI Taxonomy" id="706437"/>
    <lineage>
        <taxon>Bacteria</taxon>
        <taxon>Bacillati</taxon>
        <taxon>Bacillota</taxon>
        <taxon>Bacilli</taxon>
        <taxon>Lactobacillales</taxon>
        <taxon>Streptococcaceae</taxon>
        <taxon>Streptococcus</taxon>
        <taxon>Streptococcus anginosus group</taxon>
    </lineage>
</organism>
<keyword evidence="6" id="KW-0418">Kinase</keyword>
<feature type="binding site" evidence="3">
    <location>
        <position position="89"/>
    </location>
    <ligand>
        <name>substrate</name>
    </ligand>
</feature>
<dbReference type="EC" id="2.7.1.-" evidence="6"/>
<comment type="similarity">
    <text evidence="1">Belongs to the DCK/DGK family.</text>
</comment>
<accession>E6J0V7</accession>
<keyword evidence="4" id="KW-0067">ATP-binding</keyword>
<feature type="binding site" evidence="4">
    <location>
        <begin position="42"/>
        <end position="50"/>
    </location>
    <ligand>
        <name>ATP</name>
        <dbReference type="ChEBI" id="CHEBI:30616"/>
    </ligand>
</feature>
<dbReference type="GO" id="GO:0019136">
    <property type="term" value="F:deoxynucleoside kinase activity"/>
    <property type="evidence" value="ECO:0007669"/>
    <property type="project" value="InterPro"/>
</dbReference>
<dbReference type="PANTHER" id="PTHR10513">
    <property type="entry name" value="DEOXYNUCLEOSIDE KINASE"/>
    <property type="match status" value="1"/>
</dbReference>
<proteinExistence type="inferred from homology"/>
<gene>
    <name evidence="6" type="ORF">HMPREF0813_00880</name>
</gene>
<dbReference type="InterPro" id="IPR002624">
    <property type="entry name" value="DCK/DGK"/>
</dbReference>
<dbReference type="AlphaFoldDB" id="E6J0V7"/>
<evidence type="ECO:0000256" key="3">
    <source>
        <dbReference type="PIRSR" id="PIRSR000705-2"/>
    </source>
</evidence>
<evidence type="ECO:0000256" key="4">
    <source>
        <dbReference type="PIRSR" id="PIRSR000705-3"/>
    </source>
</evidence>
<feature type="binding site" evidence="3">
    <location>
        <position position="78"/>
    </location>
    <ligand>
        <name>substrate</name>
    </ligand>
</feature>
<feature type="domain" description="Deoxynucleoside kinase" evidence="5">
    <location>
        <begin position="38"/>
        <end position="239"/>
    </location>
</feature>
<protein>
    <submittedName>
        <fullName evidence="6">Deoxynucleoside kinase</fullName>
        <ecNumber evidence="6">2.7.1.-</ecNumber>
    </submittedName>
</protein>
<keyword evidence="4" id="KW-0547">Nucleotide-binding</keyword>
<evidence type="ECO:0000256" key="1">
    <source>
        <dbReference type="ARBA" id="ARBA00007420"/>
    </source>
</evidence>
<dbReference type="Pfam" id="PF01712">
    <property type="entry name" value="dNK"/>
    <property type="match status" value="1"/>
</dbReference>
<keyword evidence="6" id="KW-0808">Transferase</keyword>
<sequence length="248" mass="29227">MTSSIYCVIIFFGTIYGGSAEADNLILDRFGRCRKIVIILAGMIGVGKTTYTYRLAEELGTQPFFEPVEENPILDKYYEDPDKYGFALQIYFLNKRFKMIKAAYHDDNNILDRSIYEDALFTYINTLKGSISEQEYDIYLELLDNMMEEIEGLPKKAPDLLIYLDGSFDHIMNNIKKRGRNYEQPNEENGLADYYQLLYKHYQNWYEDYNYSPKMRIATDDLDIANPNDWNHVYQQIQEKMRTIGLEK</sequence>
<dbReference type="InterPro" id="IPR050566">
    <property type="entry name" value="Deoxyribonucleoside_kinase"/>
</dbReference>
<evidence type="ECO:0000313" key="6">
    <source>
        <dbReference type="EMBL" id="EFU22565.1"/>
    </source>
</evidence>
<name>E6J0V7_STRAP</name>
<feature type="binding site" evidence="3">
    <location>
        <position position="66"/>
    </location>
    <ligand>
        <name>substrate</name>
    </ligand>
</feature>
<feature type="binding site" evidence="3">
    <location>
        <position position="118"/>
    </location>
    <ligand>
        <name>substrate</name>
    </ligand>
</feature>